<proteinExistence type="predicted"/>
<evidence type="ECO:0000313" key="3">
    <source>
        <dbReference type="EMBL" id="EFI99640.1"/>
    </source>
</evidence>
<dbReference type="PANTHER" id="PTHR34612">
    <property type="entry name" value="GH131_N DOMAIN-CONTAINING PROTEIN"/>
    <property type="match status" value="1"/>
</dbReference>
<keyword evidence="1" id="KW-0732">Signal</keyword>
<feature type="chain" id="PRO_5003120369" description="Glycoside hydrolase 131 catalytic N-terminal domain-containing protein" evidence="1">
    <location>
        <begin position="18"/>
        <end position="249"/>
    </location>
</feature>
<keyword evidence="4" id="KW-1185">Reference proteome</keyword>
<dbReference type="HOGENOM" id="CLU_038296_0_0_1"/>
<evidence type="ECO:0000256" key="1">
    <source>
        <dbReference type="SAM" id="SignalP"/>
    </source>
</evidence>
<dbReference type="RefSeq" id="XP_003034543.1">
    <property type="nucleotide sequence ID" value="XM_003034497.1"/>
</dbReference>
<dbReference type="Proteomes" id="UP000007431">
    <property type="component" value="Unassembled WGS sequence"/>
</dbReference>
<organism evidence="4">
    <name type="scientific">Schizophyllum commune (strain H4-8 / FGSC 9210)</name>
    <name type="common">Split gill fungus</name>
    <dbReference type="NCBI Taxonomy" id="578458"/>
    <lineage>
        <taxon>Eukaryota</taxon>
        <taxon>Fungi</taxon>
        <taxon>Dikarya</taxon>
        <taxon>Basidiomycota</taxon>
        <taxon>Agaricomycotina</taxon>
        <taxon>Agaricomycetes</taxon>
        <taxon>Agaricomycetidae</taxon>
        <taxon>Agaricales</taxon>
        <taxon>Schizophyllaceae</taxon>
        <taxon>Schizophyllum</taxon>
    </lineage>
</organism>
<sequence length="249" mass="27310">MFQLSLVALLGAATVRAGSVLWDGSFDQFESTADIDKWSWSNQVGPYQWYIHGPGATSDYLALGSDFANPAGKDATGVKVTIDGTSNWNGQTMERTELIPQTSENLGSGNLLYHFSVKRTDENAPATNLEHQVVFFESHFTELKYGVNGDDDLHWFVGGTSQWSTAFDPDTWYNFAYDIDFGSSTVTLWASTDGDELAKVAGPVSASTSTNSADWHLGVLRIVTQNDVEDWYFSNVYVEEAPITTSIAA</sequence>
<protein>
    <recommendedName>
        <fullName evidence="2">Glycoside hydrolase 131 catalytic N-terminal domain-containing protein</fullName>
    </recommendedName>
</protein>
<gene>
    <name evidence="3" type="ORF">SCHCODRAFT_256585</name>
</gene>
<dbReference type="Gene3D" id="2.60.120.1160">
    <property type="match status" value="1"/>
</dbReference>
<dbReference type="PANTHER" id="PTHR34612:SF6">
    <property type="entry name" value="GLYCOSIDE HYDROLASE 131 CATALYTIC N-TERMINAL DOMAIN-CONTAINING PROTEIN"/>
    <property type="match status" value="1"/>
</dbReference>
<dbReference type="InterPro" id="IPR041524">
    <property type="entry name" value="GH131_N"/>
</dbReference>
<dbReference type="eggNOG" id="ENOG502QVJU">
    <property type="taxonomic scope" value="Eukaryota"/>
</dbReference>
<accession>D8PXB4</accession>
<dbReference type="Pfam" id="PF18271">
    <property type="entry name" value="GH131_N"/>
    <property type="match status" value="1"/>
</dbReference>
<dbReference type="KEGG" id="scm:SCHCO_02615989"/>
<dbReference type="VEuPathDB" id="FungiDB:SCHCODRAFT_02615989"/>
<dbReference type="AlphaFoldDB" id="D8PXB4"/>
<dbReference type="OMA" id="MWRTELI"/>
<reference evidence="3 4" key="1">
    <citation type="journal article" date="2010" name="Nat. Biotechnol.">
        <title>Genome sequence of the model mushroom Schizophyllum commune.</title>
        <authorList>
            <person name="Ohm R.A."/>
            <person name="de Jong J.F."/>
            <person name="Lugones L.G."/>
            <person name="Aerts A."/>
            <person name="Kothe E."/>
            <person name="Stajich J.E."/>
            <person name="de Vries R.P."/>
            <person name="Record E."/>
            <person name="Levasseur A."/>
            <person name="Baker S.E."/>
            <person name="Bartholomew K.A."/>
            <person name="Coutinho P.M."/>
            <person name="Erdmann S."/>
            <person name="Fowler T.J."/>
            <person name="Gathman A.C."/>
            <person name="Lombard V."/>
            <person name="Henrissat B."/>
            <person name="Knabe N."/>
            <person name="Kuees U."/>
            <person name="Lilly W.W."/>
            <person name="Lindquist E."/>
            <person name="Lucas S."/>
            <person name="Magnuson J.K."/>
            <person name="Piumi F."/>
            <person name="Raudaskoski M."/>
            <person name="Salamov A."/>
            <person name="Schmutz J."/>
            <person name="Schwarze F.W.M.R."/>
            <person name="vanKuyk P.A."/>
            <person name="Horton J.S."/>
            <person name="Grigoriev I.V."/>
            <person name="Woesten H.A.B."/>
        </authorList>
    </citation>
    <scope>NUCLEOTIDE SEQUENCE [LARGE SCALE GENOMIC DNA]</scope>
    <source>
        <strain evidence="4">H4-8 / FGSC 9210</strain>
    </source>
</reference>
<evidence type="ECO:0000259" key="2">
    <source>
        <dbReference type="Pfam" id="PF18271"/>
    </source>
</evidence>
<dbReference type="EMBL" id="GL377304">
    <property type="protein sequence ID" value="EFI99640.1"/>
    <property type="molecule type" value="Genomic_DNA"/>
</dbReference>
<dbReference type="GeneID" id="9585665"/>
<evidence type="ECO:0000313" key="4">
    <source>
        <dbReference type="Proteomes" id="UP000007431"/>
    </source>
</evidence>
<dbReference type="OrthoDB" id="120072at2759"/>
<dbReference type="STRING" id="578458.D8PXB4"/>
<feature type="signal peptide" evidence="1">
    <location>
        <begin position="1"/>
        <end position="17"/>
    </location>
</feature>
<name>D8PXB4_SCHCM</name>
<dbReference type="InParanoid" id="D8PXB4"/>
<feature type="domain" description="Glycoside hydrolase 131 catalytic N-terminal" evidence="2">
    <location>
        <begin position="20"/>
        <end position="241"/>
    </location>
</feature>